<reference evidence="1" key="1">
    <citation type="submission" date="2021-06" db="EMBL/GenBank/DDBJ databases">
        <authorList>
            <person name="Kallberg Y."/>
            <person name="Tangrot J."/>
            <person name="Rosling A."/>
        </authorList>
    </citation>
    <scope>NUCLEOTIDE SEQUENCE</scope>
    <source>
        <strain evidence="1">FL966</strain>
    </source>
</reference>
<dbReference type="EMBL" id="CAJVQA010023282">
    <property type="protein sequence ID" value="CAG8777754.1"/>
    <property type="molecule type" value="Genomic_DNA"/>
</dbReference>
<name>A0A9N9JE55_9GLOM</name>
<evidence type="ECO:0000313" key="2">
    <source>
        <dbReference type="Proteomes" id="UP000789759"/>
    </source>
</evidence>
<proteinExistence type="predicted"/>
<accession>A0A9N9JE55</accession>
<comment type="caution">
    <text evidence="1">The sequence shown here is derived from an EMBL/GenBank/DDBJ whole genome shotgun (WGS) entry which is preliminary data.</text>
</comment>
<gene>
    <name evidence="1" type="ORF">CPELLU_LOCUS16216</name>
</gene>
<feature type="non-terminal residue" evidence="1">
    <location>
        <position position="1"/>
    </location>
</feature>
<keyword evidence="2" id="KW-1185">Reference proteome</keyword>
<organism evidence="1 2">
    <name type="scientific">Cetraspora pellucida</name>
    <dbReference type="NCBI Taxonomy" id="1433469"/>
    <lineage>
        <taxon>Eukaryota</taxon>
        <taxon>Fungi</taxon>
        <taxon>Fungi incertae sedis</taxon>
        <taxon>Mucoromycota</taxon>
        <taxon>Glomeromycotina</taxon>
        <taxon>Glomeromycetes</taxon>
        <taxon>Diversisporales</taxon>
        <taxon>Gigasporaceae</taxon>
        <taxon>Cetraspora</taxon>
    </lineage>
</organism>
<protein>
    <submittedName>
        <fullName evidence="1">20189_t:CDS:1</fullName>
    </submittedName>
</protein>
<dbReference type="Proteomes" id="UP000789759">
    <property type="component" value="Unassembled WGS sequence"/>
</dbReference>
<sequence length="56" mass="6353">ESVFEMRDYVCMKSAVGDCKVEGVYIGMRDIVEVEGLVGVHLIEIKKFVRVKSFVN</sequence>
<evidence type="ECO:0000313" key="1">
    <source>
        <dbReference type="EMBL" id="CAG8777754.1"/>
    </source>
</evidence>
<dbReference type="AlphaFoldDB" id="A0A9N9JE55"/>